<dbReference type="SUPFAM" id="SSF109604">
    <property type="entry name" value="HD-domain/PDEase-like"/>
    <property type="match status" value="1"/>
</dbReference>
<dbReference type="InterPro" id="IPR043129">
    <property type="entry name" value="ATPase_NBD"/>
</dbReference>
<dbReference type="GO" id="GO:0004309">
    <property type="term" value="F:exopolyphosphatase activity"/>
    <property type="evidence" value="ECO:0007669"/>
    <property type="project" value="TreeGrafter"/>
</dbReference>
<dbReference type="PANTHER" id="PTHR30005:SF14">
    <property type="entry name" value="EXOPOLYPHOSPHATASE"/>
    <property type="match status" value="1"/>
</dbReference>
<dbReference type="CDD" id="cd24053">
    <property type="entry name" value="ASKHA_NBD_EcPPX-GppA-like"/>
    <property type="match status" value="1"/>
</dbReference>
<dbReference type="InParanoid" id="C7RAL2"/>
<protein>
    <submittedName>
        <fullName evidence="4">Ppx/GppA phosphatase</fullName>
        <ecNumber evidence="4">3.6.1.40</ecNumber>
    </submittedName>
</protein>
<dbReference type="PANTHER" id="PTHR30005">
    <property type="entry name" value="EXOPOLYPHOSPHATASE"/>
    <property type="match status" value="1"/>
</dbReference>
<feature type="domain" description="Ppx/GppA phosphatase C-terminal" evidence="3">
    <location>
        <begin position="327"/>
        <end position="500"/>
    </location>
</feature>
<keyword evidence="5" id="KW-1185">Reference proteome</keyword>
<dbReference type="InterPro" id="IPR003695">
    <property type="entry name" value="Ppx_GppA_N"/>
</dbReference>
<dbReference type="OrthoDB" id="9793035at2"/>
<dbReference type="SUPFAM" id="SSF53067">
    <property type="entry name" value="Actin-like ATPase domain"/>
    <property type="match status" value="2"/>
</dbReference>
<dbReference type="InterPro" id="IPR050273">
    <property type="entry name" value="GppA/Ppx_hydrolase"/>
</dbReference>
<dbReference type="KEGG" id="kko:Kkor_0884"/>
<dbReference type="FunFam" id="3.30.420.40:FF:000023">
    <property type="entry name" value="Guanosine-5'-triphosphate,3'-diphosphate pyrophosphatase"/>
    <property type="match status" value="1"/>
</dbReference>
<evidence type="ECO:0000313" key="4">
    <source>
        <dbReference type="EMBL" id="ACV26304.1"/>
    </source>
</evidence>
<dbReference type="PIRSF" id="PIRSF001267">
    <property type="entry name" value="Pyrophosphatase_GppA_Ppx"/>
    <property type="match status" value="1"/>
</dbReference>
<dbReference type="GO" id="GO:0008894">
    <property type="term" value="F:guanosine-5'-triphosphate,3'-diphosphate diphosphatase activity"/>
    <property type="evidence" value="ECO:0007669"/>
    <property type="project" value="UniProtKB-EC"/>
</dbReference>
<proteinExistence type="predicted"/>
<evidence type="ECO:0000256" key="1">
    <source>
        <dbReference type="ARBA" id="ARBA00022801"/>
    </source>
</evidence>
<gene>
    <name evidence="4" type="ordered locus">Kkor_0884</name>
</gene>
<dbReference type="InterPro" id="IPR030673">
    <property type="entry name" value="PyroPPase_GppA_Ppx"/>
</dbReference>
<dbReference type="Proteomes" id="UP000001231">
    <property type="component" value="Chromosome"/>
</dbReference>
<evidence type="ECO:0000259" key="3">
    <source>
        <dbReference type="Pfam" id="PF21447"/>
    </source>
</evidence>
<organism evidence="4 5">
    <name type="scientific">Kangiella koreensis (strain DSM 16069 / JCM 12317 / KCTC 12182 / SW-125)</name>
    <dbReference type="NCBI Taxonomy" id="523791"/>
    <lineage>
        <taxon>Bacteria</taxon>
        <taxon>Pseudomonadati</taxon>
        <taxon>Pseudomonadota</taxon>
        <taxon>Gammaproteobacteria</taxon>
        <taxon>Kangiellales</taxon>
        <taxon>Kangiellaceae</taxon>
        <taxon>Kangiella</taxon>
    </lineage>
</organism>
<dbReference type="AlphaFoldDB" id="C7RAL2"/>
<keyword evidence="1 4" id="KW-0378">Hydrolase</keyword>
<evidence type="ECO:0000313" key="5">
    <source>
        <dbReference type="Proteomes" id="UP000001231"/>
    </source>
</evidence>
<dbReference type="InterPro" id="IPR048950">
    <property type="entry name" value="Ppx_GppA_C"/>
</dbReference>
<dbReference type="Pfam" id="PF02541">
    <property type="entry name" value="Ppx-GppA"/>
    <property type="match status" value="1"/>
</dbReference>
<name>C7RAL2_KANKD</name>
<sequence>MNFTGLTEDAIKEQFEAAEQAQPIQYAAIDLGSNSFHLAIAEYDGHSFRVIGRLKEKVQLASGLDDNDILSQDAIERGLNCLKLFQERIKNIPAKYTKVVATYTLREAKNAKEFVEPAEIILNNPIEILPGKEEARLIYEGVSHNHPDIETALVVDIGGGSTEIILGDKFEPINLDSLSIGCVTYQRYFPNGDINDKYFENAILTAAAEISRIEKRYLFSSWQHCLGSSGSIEAVYKVLVELGFDEGFIRPSHLQLLKDQLIQMGHLEKITFSGLSLSRQNTFAVGLAILIALFQELNIDKMYVANGSLREGILIELAEELKGNDNRHHTALSLMSRFNVDQDYAIQVKSAAQHIFEQVADTWKINHPIYKNYLDWACLLHEIGLSISFSKLRLHSAYIVQYGDMPGFSQQTKESLAAIIANQRKKLYPEQFDNKYDPAHALLAITQILRIAILLNIKRDQDDISGLTFEASNHNQLTIRIPQRWAYKHQLLLAELNKEKAYLEYHKIQLDWIVEGTK</sequence>
<dbReference type="STRING" id="523791.Kkor_0884"/>
<accession>C7RAL2</accession>
<dbReference type="HOGENOM" id="CLU_025908_4_0_6"/>
<dbReference type="Gene3D" id="1.10.3210.10">
    <property type="entry name" value="Hypothetical protein af1432"/>
    <property type="match status" value="1"/>
</dbReference>
<dbReference type="GO" id="GO:0006798">
    <property type="term" value="P:polyphosphate catabolic process"/>
    <property type="evidence" value="ECO:0007669"/>
    <property type="project" value="TreeGrafter"/>
</dbReference>
<dbReference type="Gene3D" id="3.30.420.40">
    <property type="match status" value="1"/>
</dbReference>
<evidence type="ECO:0000259" key="2">
    <source>
        <dbReference type="Pfam" id="PF02541"/>
    </source>
</evidence>
<dbReference type="RefSeq" id="WP_012800818.1">
    <property type="nucleotide sequence ID" value="NC_013166.1"/>
</dbReference>
<reference evidence="4 5" key="1">
    <citation type="journal article" date="2009" name="Stand. Genomic Sci.">
        <title>Complete genome sequence of Kangiella koreensis type strain (SW-125).</title>
        <authorList>
            <person name="Han C."/>
            <person name="Sikorski J."/>
            <person name="Lapidus A."/>
            <person name="Nolan M."/>
            <person name="Glavina Del Rio T."/>
            <person name="Tice H."/>
            <person name="Cheng J.F."/>
            <person name="Lucas S."/>
            <person name="Chen F."/>
            <person name="Copeland A."/>
            <person name="Ivanova N."/>
            <person name="Mavromatis K."/>
            <person name="Ovchinnikova G."/>
            <person name="Pati A."/>
            <person name="Bruce D."/>
            <person name="Goodwin L."/>
            <person name="Pitluck S."/>
            <person name="Chen A."/>
            <person name="Palaniappan K."/>
            <person name="Land M."/>
            <person name="Hauser L."/>
            <person name="Chang Y.J."/>
            <person name="Jeffries C.D."/>
            <person name="Chain P."/>
            <person name="Saunders E."/>
            <person name="Brettin T."/>
            <person name="Goker M."/>
            <person name="Tindall B.J."/>
            <person name="Bristow J."/>
            <person name="Eisen J.A."/>
            <person name="Markowitz V."/>
            <person name="Hugenholtz P."/>
            <person name="Kyrpides N.C."/>
            <person name="Klenk H.P."/>
            <person name="Detter J.C."/>
        </authorList>
    </citation>
    <scope>NUCLEOTIDE SEQUENCE [LARGE SCALE GENOMIC DNA]</scope>
    <source>
        <strain evidence="5">DSM 16069 / KCTC 12182 / SW-125</strain>
    </source>
</reference>
<dbReference type="EMBL" id="CP001707">
    <property type="protein sequence ID" value="ACV26304.1"/>
    <property type="molecule type" value="Genomic_DNA"/>
</dbReference>
<dbReference type="eggNOG" id="COG0248">
    <property type="taxonomic scope" value="Bacteria"/>
</dbReference>
<feature type="domain" description="Ppx/GppA phosphatase N-terminal" evidence="2">
    <location>
        <begin position="40"/>
        <end position="318"/>
    </location>
</feature>
<dbReference type="Pfam" id="PF21447">
    <property type="entry name" value="Ppx-GppA_III"/>
    <property type="match status" value="1"/>
</dbReference>
<dbReference type="EC" id="3.6.1.40" evidence="4"/>
<dbReference type="Gene3D" id="3.30.420.150">
    <property type="entry name" value="Exopolyphosphatase. Domain 2"/>
    <property type="match status" value="1"/>
</dbReference>
<dbReference type="FunCoup" id="C7RAL2">
    <property type="interactions" value="299"/>
</dbReference>